<evidence type="ECO:0000313" key="3">
    <source>
        <dbReference type="Proteomes" id="UP000316079"/>
    </source>
</evidence>
<proteinExistence type="predicted"/>
<organism evidence="2 3">
    <name type="scientific">Danionella cerebrum</name>
    <dbReference type="NCBI Taxonomy" id="2873325"/>
    <lineage>
        <taxon>Eukaryota</taxon>
        <taxon>Metazoa</taxon>
        <taxon>Chordata</taxon>
        <taxon>Craniata</taxon>
        <taxon>Vertebrata</taxon>
        <taxon>Euteleostomi</taxon>
        <taxon>Actinopterygii</taxon>
        <taxon>Neopterygii</taxon>
        <taxon>Teleostei</taxon>
        <taxon>Ostariophysi</taxon>
        <taxon>Cypriniformes</taxon>
        <taxon>Danionidae</taxon>
        <taxon>Danioninae</taxon>
        <taxon>Danionella</taxon>
    </lineage>
</organism>
<dbReference type="Proteomes" id="UP000316079">
    <property type="component" value="Unassembled WGS sequence"/>
</dbReference>
<sequence>MLVQGEHNITLKNPLCYPDGVCVFHIDKNPPVSFTCLHEIHYQLIQSDVYLYNTSVPEPEEEGNNIYFYYCGVVAAALSIMTVTVIIITIKC</sequence>
<keyword evidence="1" id="KW-0812">Transmembrane</keyword>
<feature type="transmembrane region" description="Helical" evidence="1">
    <location>
        <begin position="67"/>
        <end position="90"/>
    </location>
</feature>
<name>A0A553NHL1_9TELE</name>
<accession>A0A553NHL1</accession>
<dbReference type="AlphaFoldDB" id="A0A553NHL1"/>
<dbReference type="EMBL" id="SRMA01026961">
    <property type="protein sequence ID" value="TRY64936.1"/>
    <property type="molecule type" value="Genomic_DNA"/>
</dbReference>
<protein>
    <submittedName>
        <fullName evidence="2">Uncharacterized protein</fullName>
    </submittedName>
</protein>
<gene>
    <name evidence="2" type="ORF">DNTS_024623</name>
</gene>
<reference evidence="2 3" key="1">
    <citation type="journal article" date="2019" name="Sci. Data">
        <title>Hybrid genome assembly and annotation of Danionella translucida.</title>
        <authorList>
            <person name="Kadobianskyi M."/>
            <person name="Schulze L."/>
            <person name="Schuelke M."/>
            <person name="Judkewitz B."/>
        </authorList>
    </citation>
    <scope>NUCLEOTIDE SEQUENCE [LARGE SCALE GENOMIC DNA]</scope>
    <source>
        <strain evidence="2 3">Bolton</strain>
    </source>
</reference>
<keyword evidence="1" id="KW-0472">Membrane</keyword>
<evidence type="ECO:0000313" key="2">
    <source>
        <dbReference type="EMBL" id="TRY64936.1"/>
    </source>
</evidence>
<comment type="caution">
    <text evidence="2">The sequence shown here is derived from an EMBL/GenBank/DDBJ whole genome shotgun (WGS) entry which is preliminary data.</text>
</comment>
<keyword evidence="3" id="KW-1185">Reference proteome</keyword>
<keyword evidence="1" id="KW-1133">Transmembrane helix</keyword>
<evidence type="ECO:0000256" key="1">
    <source>
        <dbReference type="SAM" id="Phobius"/>
    </source>
</evidence>
<dbReference type="OrthoDB" id="8917161at2759"/>